<protein>
    <submittedName>
        <fullName evidence="1">(northern house mosquito) hypothetical protein</fullName>
    </submittedName>
</protein>
<accession>A0A8D8F7R6</accession>
<dbReference type="EMBL" id="HBUE01040735">
    <property type="protein sequence ID" value="CAG6460498.1"/>
    <property type="molecule type" value="Transcribed_RNA"/>
</dbReference>
<evidence type="ECO:0000313" key="1">
    <source>
        <dbReference type="EMBL" id="CAG6460498.1"/>
    </source>
</evidence>
<organism evidence="1">
    <name type="scientific">Culex pipiens</name>
    <name type="common">House mosquito</name>
    <dbReference type="NCBI Taxonomy" id="7175"/>
    <lineage>
        <taxon>Eukaryota</taxon>
        <taxon>Metazoa</taxon>
        <taxon>Ecdysozoa</taxon>
        <taxon>Arthropoda</taxon>
        <taxon>Hexapoda</taxon>
        <taxon>Insecta</taxon>
        <taxon>Pterygota</taxon>
        <taxon>Neoptera</taxon>
        <taxon>Endopterygota</taxon>
        <taxon>Diptera</taxon>
        <taxon>Nematocera</taxon>
        <taxon>Culicoidea</taxon>
        <taxon>Culicidae</taxon>
        <taxon>Culicinae</taxon>
        <taxon>Culicini</taxon>
        <taxon>Culex</taxon>
        <taxon>Culex</taxon>
    </lineage>
</organism>
<reference evidence="1" key="1">
    <citation type="submission" date="2021-05" db="EMBL/GenBank/DDBJ databases">
        <authorList>
            <person name="Alioto T."/>
            <person name="Alioto T."/>
            <person name="Gomez Garrido J."/>
        </authorList>
    </citation>
    <scope>NUCLEOTIDE SEQUENCE</scope>
</reference>
<dbReference type="AlphaFoldDB" id="A0A8D8F7R6"/>
<name>A0A8D8F7R6_CULPI</name>
<sequence>MLSTVLFVFFNVLGKNRLVNVIVFGIVPFRNVRHLVSGGRVVSRLVNVRSHKLVPSVVVVGFMQLVRFRVPSQVVSVGPEYASRGHLVRCRRLSASVVECAVVAVRFQVGGLFQWFVRVLFRSQVAVVFVNVGGRQFVRYQAVVVVVVFGVDSGR</sequence>
<proteinExistence type="predicted"/>